<sequence length="159" mass="18714">MNDLEKSQYETCQRNLEYYFTDDEKMQMSQQLAVETQNKRRLEDQKKAVTSQYGSQINEKAESINSLSDKIAAGYEYRNIECTVQWHTPTKNKKLITRSDTDESFVENMTEYDHNLFNQYQEKLQEEADGANEFDTNEVQTDEEPEAEPAEMDESETVY</sequence>
<feature type="compositionally biased region" description="Acidic residues" evidence="2">
    <location>
        <begin position="127"/>
        <end position="159"/>
    </location>
</feature>
<protein>
    <submittedName>
        <fullName evidence="3">Uncharacterized protein</fullName>
    </submittedName>
</protein>
<dbReference type="Proteomes" id="UP000184480">
    <property type="component" value="Unassembled WGS sequence"/>
</dbReference>
<evidence type="ECO:0000313" key="3">
    <source>
        <dbReference type="EMBL" id="SHG33293.1"/>
    </source>
</evidence>
<name>A0A1M5IZW4_9BACT</name>
<dbReference type="OrthoDB" id="675263at2"/>
<dbReference type="AlphaFoldDB" id="A0A1M5IZW4"/>
<keyword evidence="1" id="KW-0175">Coiled coil</keyword>
<accession>A0A1M5IZW4</accession>
<keyword evidence="4" id="KW-1185">Reference proteome</keyword>
<evidence type="ECO:0000313" key="4">
    <source>
        <dbReference type="Proteomes" id="UP000184480"/>
    </source>
</evidence>
<dbReference type="RefSeq" id="WP_062184326.1">
    <property type="nucleotide sequence ID" value="NZ_BBXL01000026.1"/>
</dbReference>
<dbReference type="STRING" id="1346286.SAMN05444362_12156"/>
<evidence type="ECO:0000256" key="1">
    <source>
        <dbReference type="SAM" id="Coils"/>
    </source>
</evidence>
<reference evidence="4" key="1">
    <citation type="submission" date="2016-11" db="EMBL/GenBank/DDBJ databases">
        <authorList>
            <person name="Varghese N."/>
            <person name="Submissions S."/>
        </authorList>
    </citation>
    <scope>NUCLEOTIDE SEQUENCE [LARGE SCALE GENOMIC DNA]</scope>
    <source>
        <strain evidence="4">DSM 27370</strain>
    </source>
</reference>
<organism evidence="3 4">
    <name type="scientific">Dysgonomonas macrotermitis</name>
    <dbReference type="NCBI Taxonomy" id="1346286"/>
    <lineage>
        <taxon>Bacteria</taxon>
        <taxon>Pseudomonadati</taxon>
        <taxon>Bacteroidota</taxon>
        <taxon>Bacteroidia</taxon>
        <taxon>Bacteroidales</taxon>
        <taxon>Dysgonomonadaceae</taxon>
        <taxon>Dysgonomonas</taxon>
    </lineage>
</organism>
<dbReference type="EMBL" id="FQUC01000021">
    <property type="protein sequence ID" value="SHG33293.1"/>
    <property type="molecule type" value="Genomic_DNA"/>
</dbReference>
<feature type="coiled-coil region" evidence="1">
    <location>
        <begin position="25"/>
        <end position="52"/>
    </location>
</feature>
<gene>
    <name evidence="3" type="ORF">SAMN05444362_12156</name>
</gene>
<feature type="region of interest" description="Disordered" evidence="2">
    <location>
        <begin position="123"/>
        <end position="159"/>
    </location>
</feature>
<evidence type="ECO:0000256" key="2">
    <source>
        <dbReference type="SAM" id="MobiDB-lite"/>
    </source>
</evidence>
<proteinExistence type="predicted"/>